<organism evidence="1 2">
    <name type="scientific">Colletotrichum melonis</name>
    <dbReference type="NCBI Taxonomy" id="1209925"/>
    <lineage>
        <taxon>Eukaryota</taxon>
        <taxon>Fungi</taxon>
        <taxon>Dikarya</taxon>
        <taxon>Ascomycota</taxon>
        <taxon>Pezizomycotina</taxon>
        <taxon>Sordariomycetes</taxon>
        <taxon>Hypocreomycetidae</taxon>
        <taxon>Glomerellales</taxon>
        <taxon>Glomerellaceae</taxon>
        <taxon>Colletotrichum</taxon>
        <taxon>Colletotrichum acutatum species complex</taxon>
    </lineage>
</organism>
<comment type="caution">
    <text evidence="1">The sequence shown here is derived from an EMBL/GenBank/DDBJ whole genome shotgun (WGS) entry which is preliminary data.</text>
</comment>
<reference evidence="1 2" key="1">
    <citation type="submission" date="2016-10" db="EMBL/GenBank/DDBJ databases">
        <title>The genome sequence of Colletotrichum fioriniae PJ7.</title>
        <authorList>
            <person name="Baroncelli R."/>
        </authorList>
    </citation>
    <scope>NUCLEOTIDE SEQUENCE [LARGE SCALE GENOMIC DNA]</scope>
    <source>
        <strain evidence="1">Col 31</strain>
    </source>
</reference>
<keyword evidence="2" id="KW-1185">Reference proteome</keyword>
<proteinExistence type="predicted"/>
<dbReference type="AlphaFoldDB" id="A0AAI9V1P3"/>
<accession>A0AAI9V1P3</accession>
<evidence type="ECO:0000313" key="2">
    <source>
        <dbReference type="Proteomes" id="UP001239795"/>
    </source>
</evidence>
<name>A0AAI9V1P3_9PEZI</name>
<dbReference type="EMBL" id="MLGG01000001">
    <property type="protein sequence ID" value="KAK1468863.1"/>
    <property type="molecule type" value="Genomic_DNA"/>
</dbReference>
<evidence type="ECO:0000313" key="1">
    <source>
        <dbReference type="EMBL" id="KAK1468863.1"/>
    </source>
</evidence>
<protein>
    <submittedName>
        <fullName evidence="1">Uncharacterized protein</fullName>
    </submittedName>
</protein>
<gene>
    <name evidence="1" type="ORF">CMEL01_00630</name>
</gene>
<dbReference type="Proteomes" id="UP001239795">
    <property type="component" value="Unassembled WGS sequence"/>
</dbReference>
<sequence length="41" mass="4666">MRELCILSAVGFIAYSKEGGSMRELTKTTLSMKFAERKPKR</sequence>